<evidence type="ECO:0000256" key="8">
    <source>
        <dbReference type="ARBA" id="ARBA00022833"/>
    </source>
</evidence>
<dbReference type="Pfam" id="PF02578">
    <property type="entry name" value="Cu-oxidase_4"/>
    <property type="match status" value="1"/>
</dbReference>
<evidence type="ECO:0000313" key="13">
    <source>
        <dbReference type="EMBL" id="OXM86036.1"/>
    </source>
</evidence>
<evidence type="ECO:0000256" key="4">
    <source>
        <dbReference type="ARBA" id="ARBA00007353"/>
    </source>
</evidence>
<evidence type="ECO:0000313" key="14">
    <source>
        <dbReference type="Proteomes" id="UP000215509"/>
    </source>
</evidence>
<dbReference type="Proteomes" id="UP000215509">
    <property type="component" value="Unassembled WGS sequence"/>
</dbReference>
<dbReference type="GO" id="GO:0005507">
    <property type="term" value="F:copper ion binding"/>
    <property type="evidence" value="ECO:0007669"/>
    <property type="project" value="TreeGrafter"/>
</dbReference>
<evidence type="ECO:0000256" key="11">
    <source>
        <dbReference type="ARBA" id="ARBA00049893"/>
    </source>
</evidence>
<dbReference type="GO" id="GO:0016787">
    <property type="term" value="F:hydrolase activity"/>
    <property type="evidence" value="ECO:0007669"/>
    <property type="project" value="UniProtKB-KW"/>
</dbReference>
<reference evidence="13 14" key="1">
    <citation type="submission" date="2017-07" db="EMBL/GenBank/DDBJ databases">
        <title>Genome sequencing and assembly of Paenibacillus rigui.</title>
        <authorList>
            <person name="Mayilraj S."/>
        </authorList>
    </citation>
    <scope>NUCLEOTIDE SEQUENCE [LARGE SCALE GENOMIC DNA]</scope>
    <source>
        <strain evidence="13 14">JCM 16352</strain>
    </source>
</reference>
<comment type="catalytic activity">
    <reaction evidence="1">
        <text>inosine + phosphate = alpha-D-ribose 1-phosphate + hypoxanthine</text>
        <dbReference type="Rhea" id="RHEA:27646"/>
        <dbReference type="ChEBI" id="CHEBI:17368"/>
        <dbReference type="ChEBI" id="CHEBI:17596"/>
        <dbReference type="ChEBI" id="CHEBI:43474"/>
        <dbReference type="ChEBI" id="CHEBI:57720"/>
        <dbReference type="EC" id="2.4.2.1"/>
    </reaction>
    <physiologicalReaction direction="left-to-right" evidence="1">
        <dbReference type="Rhea" id="RHEA:27647"/>
    </physiologicalReaction>
</comment>
<accession>A0A229URB1</accession>
<evidence type="ECO:0000256" key="5">
    <source>
        <dbReference type="ARBA" id="ARBA00022679"/>
    </source>
</evidence>
<dbReference type="CDD" id="cd16833">
    <property type="entry name" value="YfiH"/>
    <property type="match status" value="1"/>
</dbReference>
<dbReference type="InterPro" id="IPR011324">
    <property type="entry name" value="Cytotoxic_necrot_fac-like_cat"/>
</dbReference>
<dbReference type="InterPro" id="IPR038371">
    <property type="entry name" value="Cu_polyphenol_OxRdtase_sf"/>
</dbReference>
<dbReference type="InterPro" id="IPR003730">
    <property type="entry name" value="Cu_polyphenol_OxRdtase"/>
</dbReference>
<name>A0A229URB1_9BACL</name>
<evidence type="ECO:0000256" key="2">
    <source>
        <dbReference type="ARBA" id="ARBA00001947"/>
    </source>
</evidence>
<dbReference type="PANTHER" id="PTHR30616">
    <property type="entry name" value="UNCHARACTERIZED PROTEIN YFIH"/>
    <property type="match status" value="1"/>
</dbReference>
<comment type="catalytic activity">
    <reaction evidence="9">
        <text>adenosine + H2O + H(+) = inosine + NH4(+)</text>
        <dbReference type="Rhea" id="RHEA:24408"/>
        <dbReference type="ChEBI" id="CHEBI:15377"/>
        <dbReference type="ChEBI" id="CHEBI:15378"/>
        <dbReference type="ChEBI" id="CHEBI:16335"/>
        <dbReference type="ChEBI" id="CHEBI:17596"/>
        <dbReference type="ChEBI" id="CHEBI:28938"/>
        <dbReference type="EC" id="3.5.4.4"/>
    </reaction>
    <physiologicalReaction direction="left-to-right" evidence="9">
        <dbReference type="Rhea" id="RHEA:24409"/>
    </physiologicalReaction>
</comment>
<dbReference type="SUPFAM" id="SSF64438">
    <property type="entry name" value="CNF1/YfiH-like putative cysteine hydrolases"/>
    <property type="match status" value="1"/>
</dbReference>
<evidence type="ECO:0000256" key="1">
    <source>
        <dbReference type="ARBA" id="ARBA00000553"/>
    </source>
</evidence>
<comment type="function">
    <text evidence="3">Purine nucleoside enzyme that catalyzes the phosphorolysis of adenosine and inosine nucleosides, yielding D-ribose 1-phosphate and the respective free bases, adenine and hypoxanthine. Also catalyzes the phosphorolysis of S-methyl-5'-thioadenosine into adenine and S-methyl-5-thio-alpha-D-ribose 1-phosphate. Also has adenosine deaminase activity.</text>
</comment>
<evidence type="ECO:0000256" key="3">
    <source>
        <dbReference type="ARBA" id="ARBA00003215"/>
    </source>
</evidence>
<comment type="caution">
    <text evidence="13">The sequence shown here is derived from an EMBL/GenBank/DDBJ whole genome shotgun (WGS) entry which is preliminary data.</text>
</comment>
<dbReference type="OrthoDB" id="4279at2"/>
<evidence type="ECO:0000256" key="9">
    <source>
        <dbReference type="ARBA" id="ARBA00047989"/>
    </source>
</evidence>
<organism evidence="13 14">
    <name type="scientific">Paenibacillus rigui</name>
    <dbReference type="NCBI Taxonomy" id="554312"/>
    <lineage>
        <taxon>Bacteria</taxon>
        <taxon>Bacillati</taxon>
        <taxon>Bacillota</taxon>
        <taxon>Bacilli</taxon>
        <taxon>Bacillales</taxon>
        <taxon>Paenibacillaceae</taxon>
        <taxon>Paenibacillus</taxon>
    </lineage>
</organism>
<dbReference type="RefSeq" id="WP_094015186.1">
    <property type="nucleotide sequence ID" value="NZ_NMQW01000017.1"/>
</dbReference>
<sequence>MEPFVLQKVENGCELFFLKGWMKSHTGLTAGCTSRMGGVSEKEFASLNCGLHVSDRPEHVVANRTKLAEALRIQLEDCTYAEQVHGNEVQVVTRAFAGAGTRTRENEITSKDAFITNEPGVFLHALFADCVPLLFYDPVNRAVGLAHAGWKGTVLQIASATVEAMGKAYGTKPDDLSAAIGPSIHSCCYEVDDYVLSRVKQVMDELVIVNAADGGFPPIYEEAGNGKYNLSLQQMNRQIMIKAGILPSHIEMSSLCTSCRTDLLFSHRKENGKTGRMAAWIGLHD</sequence>
<proteinExistence type="inferred from homology"/>
<keyword evidence="7" id="KW-0378">Hydrolase</keyword>
<dbReference type="NCBIfam" id="TIGR00726">
    <property type="entry name" value="peptidoglycan editing factor PgeF"/>
    <property type="match status" value="1"/>
</dbReference>
<keyword evidence="8" id="KW-0862">Zinc</keyword>
<dbReference type="PANTHER" id="PTHR30616:SF2">
    <property type="entry name" value="PURINE NUCLEOSIDE PHOSPHORYLASE LACC1"/>
    <property type="match status" value="1"/>
</dbReference>
<dbReference type="Gene3D" id="3.60.140.10">
    <property type="entry name" value="CNF1/YfiH-like putative cysteine hydrolases"/>
    <property type="match status" value="1"/>
</dbReference>
<keyword evidence="14" id="KW-1185">Reference proteome</keyword>
<dbReference type="EMBL" id="NMQW01000017">
    <property type="protein sequence ID" value="OXM86036.1"/>
    <property type="molecule type" value="Genomic_DNA"/>
</dbReference>
<dbReference type="AlphaFoldDB" id="A0A229URB1"/>
<dbReference type="GO" id="GO:0017061">
    <property type="term" value="F:S-methyl-5-thioadenosine phosphorylase activity"/>
    <property type="evidence" value="ECO:0007669"/>
    <property type="project" value="UniProtKB-EC"/>
</dbReference>
<comment type="catalytic activity">
    <reaction evidence="10">
        <text>adenosine + phosphate = alpha-D-ribose 1-phosphate + adenine</text>
        <dbReference type="Rhea" id="RHEA:27642"/>
        <dbReference type="ChEBI" id="CHEBI:16335"/>
        <dbReference type="ChEBI" id="CHEBI:16708"/>
        <dbReference type="ChEBI" id="CHEBI:43474"/>
        <dbReference type="ChEBI" id="CHEBI:57720"/>
        <dbReference type="EC" id="2.4.2.1"/>
    </reaction>
    <physiologicalReaction direction="left-to-right" evidence="10">
        <dbReference type="Rhea" id="RHEA:27643"/>
    </physiologicalReaction>
</comment>
<comment type="catalytic activity">
    <reaction evidence="11">
        <text>S-methyl-5'-thioadenosine + phosphate = 5-(methylsulfanyl)-alpha-D-ribose 1-phosphate + adenine</text>
        <dbReference type="Rhea" id="RHEA:11852"/>
        <dbReference type="ChEBI" id="CHEBI:16708"/>
        <dbReference type="ChEBI" id="CHEBI:17509"/>
        <dbReference type="ChEBI" id="CHEBI:43474"/>
        <dbReference type="ChEBI" id="CHEBI:58533"/>
        <dbReference type="EC" id="2.4.2.28"/>
    </reaction>
    <physiologicalReaction direction="left-to-right" evidence="11">
        <dbReference type="Rhea" id="RHEA:11853"/>
    </physiologicalReaction>
</comment>
<evidence type="ECO:0000256" key="6">
    <source>
        <dbReference type="ARBA" id="ARBA00022723"/>
    </source>
</evidence>
<gene>
    <name evidence="13" type="ORF">CF651_12525</name>
</gene>
<protein>
    <recommendedName>
        <fullName evidence="12">Purine nucleoside phosphorylase</fullName>
    </recommendedName>
</protein>
<evidence type="ECO:0000256" key="12">
    <source>
        <dbReference type="RuleBase" id="RU361274"/>
    </source>
</evidence>
<keyword evidence="6" id="KW-0479">Metal-binding</keyword>
<comment type="similarity">
    <text evidence="4 12">Belongs to the purine nucleoside phosphorylase YfiH/LACC1 family.</text>
</comment>
<evidence type="ECO:0000256" key="7">
    <source>
        <dbReference type="ARBA" id="ARBA00022801"/>
    </source>
</evidence>
<comment type="cofactor">
    <cofactor evidence="2">
        <name>Zn(2+)</name>
        <dbReference type="ChEBI" id="CHEBI:29105"/>
    </cofactor>
</comment>
<evidence type="ECO:0000256" key="10">
    <source>
        <dbReference type="ARBA" id="ARBA00048968"/>
    </source>
</evidence>
<keyword evidence="5" id="KW-0808">Transferase</keyword>